<evidence type="ECO:0000256" key="2">
    <source>
        <dbReference type="ARBA" id="ARBA00015643"/>
    </source>
</evidence>
<evidence type="ECO:0000256" key="1">
    <source>
        <dbReference type="ARBA" id="ARBA00003241"/>
    </source>
</evidence>
<name>A0A0A7HCF0_9CAUD</name>
<organism evidence="7 8">
    <name type="scientific">Escherichia phage vB_EcoM_VR20</name>
    <dbReference type="NCBI Taxonomy" id="1567027"/>
    <lineage>
        <taxon>Viruses</taxon>
        <taxon>Duplodnaviria</taxon>
        <taxon>Heunggongvirae</taxon>
        <taxon>Uroviricota</taxon>
        <taxon>Caudoviricetes</taxon>
        <taxon>Pantevenvirales</taxon>
        <taxon>Straboviridae</taxon>
        <taxon>Tevenvirinae</taxon>
        <taxon>Gaprivervirus</taxon>
        <taxon>Gaprivervirus vr20</taxon>
    </lineage>
</organism>
<dbReference type="Proteomes" id="UP000030716">
    <property type="component" value="Segment"/>
</dbReference>
<dbReference type="EMBL" id="KP007360">
    <property type="protein sequence ID" value="AIZ02333.1"/>
    <property type="molecule type" value="Genomic_DNA"/>
</dbReference>
<dbReference type="KEGG" id="vg:26633953"/>
<keyword evidence="3" id="KW-1121">Modulation of host cell cycle by virus</keyword>
<evidence type="ECO:0000313" key="7">
    <source>
        <dbReference type="EMBL" id="AIZ02333.1"/>
    </source>
</evidence>
<reference evidence="7 8" key="1">
    <citation type="submission" date="2014-10" db="EMBL/GenBank/DDBJ databases">
        <title>VR bacteriophages - a small but diverse group of low-temperature viruses.</title>
        <authorList>
            <person name="Kaliniene L."/>
            <person name="Meskys R."/>
            <person name="Simoliunas E."/>
            <person name="Zajanckauskaite A."/>
            <person name="Truncaite L."/>
        </authorList>
    </citation>
    <scope>NUCLEOTIDE SEQUENCE [LARGE SCALE GENOMIC DNA]</scope>
</reference>
<dbReference type="GeneID" id="26633953"/>
<gene>
    <name evidence="7" type="primary">ndd</name>
    <name evidence="7" type="ORF">VR20_275</name>
</gene>
<evidence type="ECO:0000256" key="6">
    <source>
        <dbReference type="ARBA" id="ARBA00023125"/>
    </source>
</evidence>
<keyword evidence="6" id="KW-0238">DNA-binding</keyword>
<evidence type="ECO:0000256" key="4">
    <source>
        <dbReference type="ARBA" id="ARBA00022581"/>
    </source>
</evidence>
<accession>A0A0A7HCF0</accession>
<keyword evidence="5" id="KW-1248">Inhibition of host DNA replication by virus</keyword>
<dbReference type="RefSeq" id="YP_009207454.1">
    <property type="nucleotide sequence ID" value="NC_028894.1"/>
</dbReference>
<evidence type="ECO:0000313" key="8">
    <source>
        <dbReference type="Proteomes" id="UP000030716"/>
    </source>
</evidence>
<proteinExistence type="predicted"/>
<keyword evidence="8" id="KW-1185">Reference proteome</keyword>
<dbReference type="GO" id="GO:0003677">
    <property type="term" value="F:DNA binding"/>
    <property type="evidence" value="ECO:0007669"/>
    <property type="project" value="UniProtKB-KW"/>
</dbReference>
<dbReference type="InterPro" id="IPR009514">
    <property type="entry name" value="Phage_Ndd"/>
</dbReference>
<comment type="function">
    <text evidence="1">Disorganizes the host nucleoid and inhibits replication, but without host DNA cleavage or degradation. Only the architecture of the nucleoid is affected. May act on the host chromosomal sequences that determine the structure of the nucleoid. Binds to dsDNA but not to ssDNA.</text>
</comment>
<dbReference type="GO" id="GO:0044071">
    <property type="term" value="P:symbiont-mediated perturbation of host cell cycle progression"/>
    <property type="evidence" value="ECO:0007669"/>
    <property type="project" value="UniProtKB-KW"/>
</dbReference>
<dbReference type="OrthoDB" id="11172at10239"/>
<dbReference type="GO" id="GO:0098673">
    <property type="term" value="P:symbiont-mediated suppression of host DNA replication"/>
    <property type="evidence" value="ECO:0007669"/>
    <property type="project" value="UniProtKB-KW"/>
</dbReference>
<protein>
    <recommendedName>
        <fullName evidence="2">Nucleoid disruption protein</fullName>
    </recommendedName>
</protein>
<evidence type="ECO:0000256" key="5">
    <source>
        <dbReference type="ARBA" id="ARBA00023019"/>
    </source>
</evidence>
<dbReference type="Pfam" id="PF06591">
    <property type="entry name" value="Phage_T4_Ndd"/>
    <property type="match status" value="1"/>
</dbReference>
<keyword evidence="4" id="KW-0945">Host-virus interaction</keyword>
<evidence type="ECO:0000256" key="3">
    <source>
        <dbReference type="ARBA" id="ARBA00022504"/>
    </source>
</evidence>
<sequence length="149" mass="16749">MTTYMTRRDVLNAGATTIAYIHNGNYVAGRPTKEAITQPGFYFVVKGEGESRIVAARFYVGNQRSQQGFDTVLSHIRKQRSQLSRTMANNGVIYEVLFVPVSKMKPLTTGYGKGQIAMAFTRSHSSDCQTLSEMNRMLADNFKFILQSY</sequence>